<dbReference type="Gramene" id="KXG24739">
    <property type="protein sequence ID" value="KXG24739"/>
    <property type="gene ID" value="SORBI_3007G080200"/>
</dbReference>
<keyword evidence="7" id="KW-1185">Reference proteome</keyword>
<dbReference type="Pfam" id="PF22486">
    <property type="entry name" value="MATH_2"/>
    <property type="match status" value="1"/>
</dbReference>
<accession>A0A1B6PGD9</accession>
<protein>
    <recommendedName>
        <fullName evidence="8">BTB domain-containing protein</fullName>
    </recommendedName>
</protein>
<proteinExistence type="inferred from homology"/>
<feature type="domain" description="MATH" evidence="5">
    <location>
        <begin position="26"/>
        <end position="158"/>
    </location>
</feature>
<evidence type="ECO:0000256" key="1">
    <source>
        <dbReference type="ARBA" id="ARBA00004906"/>
    </source>
</evidence>
<dbReference type="STRING" id="4558.A0A1B6PGD9"/>
<evidence type="ECO:0000313" key="6">
    <source>
        <dbReference type="EMBL" id="KXG24739.1"/>
    </source>
</evidence>
<dbReference type="AlphaFoldDB" id="A0A1B6PGD9"/>
<dbReference type="GO" id="GO:0016567">
    <property type="term" value="P:protein ubiquitination"/>
    <property type="evidence" value="ECO:0007669"/>
    <property type="project" value="InterPro"/>
</dbReference>
<dbReference type="SMART" id="SM00225">
    <property type="entry name" value="BTB"/>
    <property type="match status" value="1"/>
</dbReference>
<evidence type="ECO:0000256" key="2">
    <source>
        <dbReference type="ARBA" id="ARBA00010846"/>
    </source>
</evidence>
<dbReference type="InterPro" id="IPR002083">
    <property type="entry name" value="MATH/TRAF_dom"/>
</dbReference>
<dbReference type="InterPro" id="IPR008974">
    <property type="entry name" value="TRAF-like"/>
</dbReference>
<dbReference type="Proteomes" id="UP000000768">
    <property type="component" value="Chromosome 7"/>
</dbReference>
<dbReference type="InterPro" id="IPR000210">
    <property type="entry name" value="BTB/POZ_dom"/>
</dbReference>
<organism evidence="6 7">
    <name type="scientific">Sorghum bicolor</name>
    <name type="common">Sorghum</name>
    <name type="synonym">Sorghum vulgare</name>
    <dbReference type="NCBI Taxonomy" id="4558"/>
    <lineage>
        <taxon>Eukaryota</taxon>
        <taxon>Viridiplantae</taxon>
        <taxon>Streptophyta</taxon>
        <taxon>Embryophyta</taxon>
        <taxon>Tracheophyta</taxon>
        <taxon>Spermatophyta</taxon>
        <taxon>Magnoliopsida</taxon>
        <taxon>Liliopsida</taxon>
        <taxon>Poales</taxon>
        <taxon>Poaceae</taxon>
        <taxon>PACMAD clade</taxon>
        <taxon>Panicoideae</taxon>
        <taxon>Andropogonodae</taxon>
        <taxon>Andropogoneae</taxon>
        <taxon>Sorghinae</taxon>
        <taxon>Sorghum</taxon>
    </lineage>
</organism>
<dbReference type="SUPFAM" id="SSF54695">
    <property type="entry name" value="POZ domain"/>
    <property type="match status" value="1"/>
</dbReference>
<dbReference type="InParanoid" id="A0A1B6PGD9"/>
<dbReference type="PROSITE" id="PS50144">
    <property type="entry name" value="MATH"/>
    <property type="match status" value="1"/>
</dbReference>
<reference evidence="6 7" key="1">
    <citation type="journal article" date="2009" name="Nature">
        <title>The Sorghum bicolor genome and the diversification of grasses.</title>
        <authorList>
            <person name="Paterson A.H."/>
            <person name="Bowers J.E."/>
            <person name="Bruggmann R."/>
            <person name="Dubchak I."/>
            <person name="Grimwood J."/>
            <person name="Gundlach H."/>
            <person name="Haberer G."/>
            <person name="Hellsten U."/>
            <person name="Mitros T."/>
            <person name="Poliakov A."/>
            <person name="Schmutz J."/>
            <person name="Spannagl M."/>
            <person name="Tang H."/>
            <person name="Wang X."/>
            <person name="Wicker T."/>
            <person name="Bharti A.K."/>
            <person name="Chapman J."/>
            <person name="Feltus F.A."/>
            <person name="Gowik U."/>
            <person name="Grigoriev I.V."/>
            <person name="Lyons E."/>
            <person name="Maher C.A."/>
            <person name="Martis M."/>
            <person name="Narechania A."/>
            <person name="Otillar R.P."/>
            <person name="Penning B.W."/>
            <person name="Salamov A.A."/>
            <person name="Wang Y."/>
            <person name="Zhang L."/>
            <person name="Carpita N.C."/>
            <person name="Freeling M."/>
            <person name="Gingle A.R."/>
            <person name="Hash C.T."/>
            <person name="Keller B."/>
            <person name="Klein P."/>
            <person name="Kresovich S."/>
            <person name="McCann M.C."/>
            <person name="Ming R."/>
            <person name="Peterson D.G."/>
            <person name="Mehboob-ur-Rahman"/>
            <person name="Ware D."/>
            <person name="Westhoff P."/>
            <person name="Mayer K.F."/>
            <person name="Messing J."/>
            <person name="Rokhsar D.S."/>
        </authorList>
    </citation>
    <scope>NUCLEOTIDE SEQUENCE [LARGE SCALE GENOMIC DNA]</scope>
    <source>
        <strain evidence="7">cv. BTx623</strain>
    </source>
</reference>
<feature type="domain" description="BTB" evidence="4">
    <location>
        <begin position="197"/>
        <end position="265"/>
    </location>
</feature>
<comment type="pathway">
    <text evidence="1">Protein modification; protein ubiquitination.</text>
</comment>
<dbReference type="Gene3D" id="2.60.210.10">
    <property type="entry name" value="Apoptosis, Tumor Necrosis Factor Receptor Associated Protein 2, Chain A"/>
    <property type="match status" value="1"/>
</dbReference>
<name>A0A1B6PGD9_SORBI</name>
<dbReference type="eggNOG" id="KOG1987">
    <property type="taxonomic scope" value="Eukaryota"/>
</dbReference>
<evidence type="ECO:0000259" key="5">
    <source>
        <dbReference type="PROSITE" id="PS50144"/>
    </source>
</evidence>
<dbReference type="InterPro" id="IPR011333">
    <property type="entry name" value="SKP1/BTB/POZ_sf"/>
</dbReference>
<comment type="similarity">
    <text evidence="2">Belongs to the Tdpoz family.</text>
</comment>
<dbReference type="EMBL" id="CM000766">
    <property type="protein sequence ID" value="KXG24739.1"/>
    <property type="molecule type" value="Genomic_DNA"/>
</dbReference>
<sequence>MQGEGTSRMSQTPRRTASSHNIKAHTSTHVFEIDDYSQKKETNVGEFIRSSTFTVGGFDWSIRFYPNGIDENSKDDIIVFLELMSSDVKLRAHYNIQFIGGDDGAKKDSMISWYSTGGMHLFKSKGGEYRPRHMGYLMRDNLEEEFVKNNRLTIQCDLTVIRLYSLSENRVPITEIPVPPSDIKVHFGKLLEDKKGADVTFVVGCQTFDAHKAILAARSPVFMEELYGLTTRDIGAGPMIVENMNPLVFRDLLHFIYTDTLAFMCDPQGVDYCVRIIYLLVAANRYAMDRLKLMCEDILAKMLNKEAAGTTLDIAQSHSLHKLKEDCIEFMASQCERDVVQACTLLKRSCPSFVTAVLTRKEKLELVNKDAVIILK</sequence>
<evidence type="ECO:0000259" key="4">
    <source>
        <dbReference type="PROSITE" id="PS50097"/>
    </source>
</evidence>
<dbReference type="CDD" id="cd00121">
    <property type="entry name" value="MATH"/>
    <property type="match status" value="1"/>
</dbReference>
<dbReference type="InterPro" id="IPR045005">
    <property type="entry name" value="BPM1-6"/>
</dbReference>
<dbReference type="PANTHER" id="PTHR26379">
    <property type="entry name" value="BTB/POZ AND MATH DOMAIN-CONTAINING PROTEIN 1"/>
    <property type="match status" value="1"/>
</dbReference>
<dbReference type="InterPro" id="IPR056423">
    <property type="entry name" value="BACK_BPM_SPOP"/>
</dbReference>
<dbReference type="Gene3D" id="3.30.710.10">
    <property type="entry name" value="Potassium Channel Kv1.1, Chain A"/>
    <property type="match status" value="1"/>
</dbReference>
<dbReference type="PANTHER" id="PTHR26379:SF433">
    <property type="entry name" value="OS08G0226800 PROTEIN"/>
    <property type="match status" value="1"/>
</dbReference>
<dbReference type="SUPFAM" id="SSF49599">
    <property type="entry name" value="TRAF domain-like"/>
    <property type="match status" value="1"/>
</dbReference>
<evidence type="ECO:0000313" key="7">
    <source>
        <dbReference type="Proteomes" id="UP000000768"/>
    </source>
</evidence>
<reference evidence="7" key="2">
    <citation type="journal article" date="2018" name="Plant J.">
        <title>The Sorghum bicolor reference genome: improved assembly, gene annotations, a transcriptome atlas, and signatures of genome organization.</title>
        <authorList>
            <person name="McCormick R.F."/>
            <person name="Truong S.K."/>
            <person name="Sreedasyam A."/>
            <person name="Jenkins J."/>
            <person name="Shu S."/>
            <person name="Sims D."/>
            <person name="Kennedy M."/>
            <person name="Amirebrahimi M."/>
            <person name="Weers B.D."/>
            <person name="McKinley B."/>
            <person name="Mattison A."/>
            <person name="Morishige D.T."/>
            <person name="Grimwood J."/>
            <person name="Schmutz J."/>
            <person name="Mullet J.E."/>
        </authorList>
    </citation>
    <scope>NUCLEOTIDE SEQUENCE [LARGE SCALE GENOMIC DNA]</scope>
    <source>
        <strain evidence="7">cv. BTx623</strain>
    </source>
</reference>
<evidence type="ECO:0000256" key="3">
    <source>
        <dbReference type="SAM" id="MobiDB-lite"/>
    </source>
</evidence>
<dbReference type="Pfam" id="PF00651">
    <property type="entry name" value="BTB"/>
    <property type="match status" value="1"/>
</dbReference>
<dbReference type="Pfam" id="PF24570">
    <property type="entry name" value="BACK_BPM_SPOP"/>
    <property type="match status" value="1"/>
</dbReference>
<feature type="region of interest" description="Disordered" evidence="3">
    <location>
        <begin position="1"/>
        <end position="21"/>
    </location>
</feature>
<gene>
    <name evidence="6" type="ORF">SORBI_3007G080200</name>
</gene>
<evidence type="ECO:0008006" key="8">
    <source>
        <dbReference type="Google" id="ProtNLM"/>
    </source>
</evidence>
<dbReference type="PROSITE" id="PS50097">
    <property type="entry name" value="BTB"/>
    <property type="match status" value="1"/>
</dbReference>